<feature type="compositionally biased region" description="Basic and acidic residues" evidence="8">
    <location>
        <begin position="110"/>
        <end position="120"/>
    </location>
</feature>
<evidence type="ECO:0000259" key="9">
    <source>
        <dbReference type="PROSITE" id="PS00498"/>
    </source>
</evidence>
<dbReference type="InterPro" id="IPR036874">
    <property type="entry name" value="Carbonic_anhydrase_sf"/>
</dbReference>
<keyword evidence="4 7" id="KW-0862">Zinc</keyword>
<evidence type="ECO:0000256" key="4">
    <source>
        <dbReference type="ARBA" id="ARBA00022833"/>
    </source>
</evidence>
<dbReference type="InterPro" id="IPR008922">
    <property type="entry name" value="Di-copper_centre_dom_sf"/>
</dbReference>
<dbReference type="GO" id="GO:0008270">
    <property type="term" value="F:zinc ion binding"/>
    <property type="evidence" value="ECO:0007669"/>
    <property type="project" value="InterPro"/>
</dbReference>
<evidence type="ECO:0000256" key="7">
    <source>
        <dbReference type="PIRSR" id="PIRSR601765-1"/>
    </source>
</evidence>
<dbReference type="EC" id="4.2.1.1" evidence="2"/>
<dbReference type="EMBL" id="CAOJ01006020">
    <property type="protein sequence ID" value="CCO30156.1"/>
    <property type="molecule type" value="Genomic_DNA"/>
</dbReference>
<evidence type="ECO:0000256" key="6">
    <source>
        <dbReference type="ARBA" id="ARBA00048348"/>
    </source>
</evidence>
<organism evidence="10 11">
    <name type="scientific">Thanatephorus cucumeris (strain AG1-IB / isolate 7/3/14)</name>
    <name type="common">Lettuce bottom rot fungus</name>
    <name type="synonym">Rhizoctonia solani</name>
    <dbReference type="NCBI Taxonomy" id="1108050"/>
    <lineage>
        <taxon>Eukaryota</taxon>
        <taxon>Fungi</taxon>
        <taxon>Dikarya</taxon>
        <taxon>Basidiomycota</taxon>
        <taxon>Agaricomycotina</taxon>
        <taxon>Agaricomycetes</taxon>
        <taxon>Cantharellales</taxon>
        <taxon>Ceratobasidiaceae</taxon>
        <taxon>Rhizoctonia</taxon>
        <taxon>Rhizoctonia solani AG-1</taxon>
    </lineage>
</organism>
<dbReference type="PANTHER" id="PTHR11002:SF76">
    <property type="entry name" value="CARBONIC ANHYDRASE"/>
    <property type="match status" value="1"/>
</dbReference>
<feature type="binding site" evidence="7">
    <location>
        <position position="279"/>
    </location>
    <ligand>
        <name>Zn(2+)</name>
        <dbReference type="ChEBI" id="CHEBI:29105"/>
    </ligand>
</feature>
<dbReference type="InterPro" id="IPR002227">
    <property type="entry name" value="Tyrosinase_Cu-bd"/>
</dbReference>
<dbReference type="GO" id="GO:0004089">
    <property type="term" value="F:carbonate dehydratase activity"/>
    <property type="evidence" value="ECO:0007669"/>
    <property type="project" value="UniProtKB-EC"/>
</dbReference>
<keyword evidence="5 10" id="KW-0456">Lyase</keyword>
<sequence>MIMGGDLAGTCPTAAGSSCIGGSTWTSNDPIFFLHHANIDRIWYLWQMKSPANAKAFKGGSVSTYTDPQYPNGYPPWLSTTTVIPTDGMFPSKTIQNMLNTVGGAGSEQKQNRSSEESRYKNQGLFSPAATPRHPSAFRDSALNPRSSIQSTSSSVSFPNTSPHPFGIPFYNPPEEMSEVALAPLIAGNAKWAAEVRDKYPTFFADAAKGQSPKVLWIGCADSRVPESTVLGCKPGEIFVHRNIANQFHPEDDSALAVLTYAVENLGVEHIVIAGHTQCGGAAACHAAAQNLNGATSPATPLARWLNPLTQLAASLASEKTDSHDTSAELSTLVEANVRKQVDNVVDTDVVQRAWASGKQVYVHGWVYMIETGTIKDLKVTMTPPAY</sequence>
<dbReference type="Proteomes" id="UP000012065">
    <property type="component" value="Unassembled WGS sequence"/>
</dbReference>
<name>M5BSH6_THACB</name>
<proteinExistence type="inferred from homology"/>
<dbReference type="GO" id="GO:0071244">
    <property type="term" value="P:cellular response to carbon dioxide"/>
    <property type="evidence" value="ECO:0007669"/>
    <property type="project" value="TreeGrafter"/>
</dbReference>
<evidence type="ECO:0000256" key="3">
    <source>
        <dbReference type="ARBA" id="ARBA00022723"/>
    </source>
</evidence>
<accession>M5BSH6</accession>
<feature type="domain" description="Tyrosinase copper-binding" evidence="9">
    <location>
        <begin position="29"/>
        <end position="40"/>
    </location>
</feature>
<feature type="region of interest" description="Disordered" evidence="8">
    <location>
        <begin position="103"/>
        <end position="160"/>
    </location>
</feature>
<dbReference type="CDD" id="cd00883">
    <property type="entry name" value="beta_CA_cladeA"/>
    <property type="match status" value="1"/>
</dbReference>
<feature type="binding site" evidence="7">
    <location>
        <position position="276"/>
    </location>
    <ligand>
        <name>Zn(2+)</name>
        <dbReference type="ChEBI" id="CHEBI:29105"/>
    </ligand>
</feature>
<evidence type="ECO:0000256" key="2">
    <source>
        <dbReference type="ARBA" id="ARBA00012925"/>
    </source>
</evidence>
<evidence type="ECO:0000313" key="11">
    <source>
        <dbReference type="Proteomes" id="UP000012065"/>
    </source>
</evidence>
<dbReference type="PROSITE" id="PS00498">
    <property type="entry name" value="TYROSINASE_2"/>
    <property type="match status" value="1"/>
</dbReference>
<reference evidence="10 11" key="1">
    <citation type="journal article" date="2013" name="J. Biotechnol.">
        <title>Establishment and interpretation of the genome sequence of the phytopathogenic fungus Rhizoctonia solani AG1-IB isolate 7/3/14.</title>
        <authorList>
            <person name="Wibberg D.W."/>
            <person name="Jelonek L.J."/>
            <person name="Rupp O.R."/>
            <person name="Hennig M.H."/>
            <person name="Eikmeyer F.E."/>
            <person name="Goesmann A.G."/>
            <person name="Hartmann A.H."/>
            <person name="Borriss R.B."/>
            <person name="Grosch R.G."/>
            <person name="Puehler A.P."/>
            <person name="Schlueter A.S."/>
        </authorList>
    </citation>
    <scope>NUCLEOTIDE SEQUENCE [LARGE SCALE GENOMIC DNA]</scope>
    <source>
        <strain evidence="11">AG1-IB / isolate 7/3/14</strain>
    </source>
</reference>
<comment type="caution">
    <text evidence="10">The sequence shown here is derived from an EMBL/GenBank/DDBJ whole genome shotgun (WGS) entry which is preliminary data.</text>
</comment>
<evidence type="ECO:0000256" key="8">
    <source>
        <dbReference type="SAM" id="MobiDB-lite"/>
    </source>
</evidence>
<dbReference type="SUPFAM" id="SSF53056">
    <property type="entry name" value="beta-carbonic anhydrase, cab"/>
    <property type="match status" value="1"/>
</dbReference>
<comment type="cofactor">
    <cofactor evidence="7">
        <name>Zn(2+)</name>
        <dbReference type="ChEBI" id="CHEBI:29105"/>
    </cofactor>
    <text evidence="7">Binds 1 zinc ion per subunit.</text>
</comment>
<feature type="binding site" evidence="7">
    <location>
        <position position="222"/>
    </location>
    <ligand>
        <name>Zn(2+)</name>
        <dbReference type="ChEBI" id="CHEBI:29105"/>
    </ligand>
</feature>
<dbReference type="InterPro" id="IPR001765">
    <property type="entry name" value="Carbonic_anhydrase"/>
</dbReference>
<evidence type="ECO:0000256" key="1">
    <source>
        <dbReference type="ARBA" id="ARBA00006217"/>
    </source>
</evidence>
<dbReference type="GO" id="GO:0034599">
    <property type="term" value="P:cellular response to oxidative stress"/>
    <property type="evidence" value="ECO:0007669"/>
    <property type="project" value="TreeGrafter"/>
</dbReference>
<dbReference type="Gene3D" id="1.10.1280.10">
    <property type="entry name" value="Di-copper center containing domain from catechol oxidase"/>
    <property type="match status" value="1"/>
</dbReference>
<comment type="catalytic activity">
    <reaction evidence="6">
        <text>hydrogencarbonate + H(+) = CO2 + H2O</text>
        <dbReference type="Rhea" id="RHEA:10748"/>
        <dbReference type="ChEBI" id="CHEBI:15377"/>
        <dbReference type="ChEBI" id="CHEBI:15378"/>
        <dbReference type="ChEBI" id="CHEBI:16526"/>
        <dbReference type="ChEBI" id="CHEBI:17544"/>
        <dbReference type="EC" id="4.2.1.1"/>
    </reaction>
</comment>
<dbReference type="SUPFAM" id="SSF48056">
    <property type="entry name" value="Di-copper centre-containing domain"/>
    <property type="match status" value="1"/>
</dbReference>
<protein>
    <recommendedName>
        <fullName evidence="2">carbonic anhydrase</fullName>
        <ecNumber evidence="2">4.2.1.1</ecNumber>
    </recommendedName>
</protein>
<dbReference type="AlphaFoldDB" id="M5BSH6"/>
<keyword evidence="3 7" id="KW-0479">Metal-binding</keyword>
<dbReference type="Gene3D" id="3.40.1050.10">
    <property type="entry name" value="Carbonic anhydrase"/>
    <property type="match status" value="1"/>
</dbReference>
<comment type="similarity">
    <text evidence="1">Belongs to the beta-class carbonic anhydrase family.</text>
</comment>
<evidence type="ECO:0000313" key="10">
    <source>
        <dbReference type="EMBL" id="CCO30156.1"/>
    </source>
</evidence>
<dbReference type="SMART" id="SM00947">
    <property type="entry name" value="Pro_CA"/>
    <property type="match status" value="1"/>
</dbReference>
<dbReference type="Pfam" id="PF00264">
    <property type="entry name" value="Tyrosinase"/>
    <property type="match status" value="1"/>
</dbReference>
<dbReference type="HOGENOM" id="CLU_714063_0_0_1"/>
<feature type="compositionally biased region" description="Low complexity" evidence="8">
    <location>
        <begin position="147"/>
        <end position="160"/>
    </location>
</feature>
<dbReference type="GO" id="GO:0016491">
    <property type="term" value="F:oxidoreductase activity"/>
    <property type="evidence" value="ECO:0007669"/>
    <property type="project" value="InterPro"/>
</dbReference>
<feature type="binding site" evidence="7">
    <location>
        <position position="220"/>
    </location>
    <ligand>
        <name>Zn(2+)</name>
        <dbReference type="ChEBI" id="CHEBI:29105"/>
    </ligand>
</feature>
<gene>
    <name evidence="10" type="ORF">BN14_04180</name>
</gene>
<evidence type="ECO:0000256" key="5">
    <source>
        <dbReference type="ARBA" id="ARBA00023239"/>
    </source>
</evidence>
<dbReference type="PANTHER" id="PTHR11002">
    <property type="entry name" value="CARBONIC ANHYDRASE"/>
    <property type="match status" value="1"/>
</dbReference>
<dbReference type="Pfam" id="PF00484">
    <property type="entry name" value="Pro_CA"/>
    <property type="match status" value="1"/>
</dbReference>